<feature type="domain" description="Thioesterase" evidence="2">
    <location>
        <begin position="31"/>
        <end position="246"/>
    </location>
</feature>
<name>A0ABM9GPJ6_STRGL</name>
<comment type="caution">
    <text evidence="3">The sequence shown here is derived from an EMBL/GenBank/DDBJ whole genome shotgun (WGS) entry which is preliminary data.</text>
</comment>
<organism evidence="3 4">
    <name type="scientific">Streptomyces globisporus</name>
    <dbReference type="NCBI Taxonomy" id="1908"/>
    <lineage>
        <taxon>Bacteria</taxon>
        <taxon>Bacillati</taxon>
        <taxon>Actinomycetota</taxon>
        <taxon>Actinomycetes</taxon>
        <taxon>Kitasatosporales</taxon>
        <taxon>Streptomycetaceae</taxon>
        <taxon>Streptomyces</taxon>
    </lineage>
</organism>
<evidence type="ECO:0000256" key="1">
    <source>
        <dbReference type="ARBA" id="ARBA00007169"/>
    </source>
</evidence>
<evidence type="ECO:0000313" key="4">
    <source>
        <dbReference type="Proteomes" id="UP001154015"/>
    </source>
</evidence>
<dbReference type="InterPro" id="IPR012223">
    <property type="entry name" value="TEII"/>
</dbReference>
<evidence type="ECO:0000313" key="3">
    <source>
        <dbReference type="EMBL" id="CAH9413288.1"/>
    </source>
</evidence>
<gene>
    <name evidence="3" type="ORF">SGL43_00286</name>
</gene>
<dbReference type="PANTHER" id="PTHR11487:SF0">
    <property type="entry name" value="S-ACYL FATTY ACID SYNTHASE THIOESTERASE, MEDIUM CHAIN"/>
    <property type="match status" value="1"/>
</dbReference>
<protein>
    <submittedName>
        <fullName evidence="3">Thioesterase II</fullName>
    </submittedName>
</protein>
<keyword evidence="4" id="KW-1185">Reference proteome</keyword>
<dbReference type="RefSeq" id="WP_086670711.1">
    <property type="nucleotide sequence ID" value="NZ_CAKXYP010000001.1"/>
</dbReference>
<comment type="similarity">
    <text evidence="1">Belongs to the thioesterase family.</text>
</comment>
<evidence type="ECO:0000259" key="2">
    <source>
        <dbReference type="Pfam" id="PF00975"/>
    </source>
</evidence>
<dbReference type="PANTHER" id="PTHR11487">
    <property type="entry name" value="THIOESTERASE"/>
    <property type="match status" value="1"/>
</dbReference>
<dbReference type="Gene3D" id="3.40.50.1820">
    <property type="entry name" value="alpha/beta hydrolase"/>
    <property type="match status" value="1"/>
</dbReference>
<accession>A0ABM9GPJ6</accession>
<dbReference type="Pfam" id="PF00975">
    <property type="entry name" value="Thioesterase"/>
    <property type="match status" value="1"/>
</dbReference>
<proteinExistence type="inferred from homology"/>
<reference evidence="3" key="1">
    <citation type="submission" date="2022-03" db="EMBL/GenBank/DDBJ databases">
        <authorList>
            <person name="Leyn A S."/>
        </authorList>
    </citation>
    <scope>NUCLEOTIDE SEQUENCE</scope>
    <source>
        <strain evidence="3">Streptomyces globisporus 4-3</strain>
    </source>
</reference>
<dbReference type="InterPro" id="IPR001031">
    <property type="entry name" value="Thioesterase"/>
</dbReference>
<dbReference type="Proteomes" id="UP001154015">
    <property type="component" value="Unassembled WGS sequence"/>
</dbReference>
<dbReference type="EMBL" id="CAKXYP010000001">
    <property type="protein sequence ID" value="CAH9413288.1"/>
    <property type="molecule type" value="Genomic_DNA"/>
</dbReference>
<sequence length="264" mass="28943">MSAAPDTSAADGARARWFSSRRPRSATGLDLYCFAHAGGSAGEFLRWGPGLPGVRLWAVKLPGRAPREAETPYSRIDDLVDDLVAQVDFGQEGSAPREFAFFGHSLGALVAFETARALRRAGLRQPRHLLLSSMQPPPLRLSGRTHLLPDDELLAEVERRWGGLPQVVQDEPELRRIAVRQLRADALLAETHTYVAEDPLDIPVTTFAGDREDPGQLDWAEHTRRGCTSHVLAGGHFYFRDPGQQDVLLGLMSRAVGRPAPTSV</sequence>
<dbReference type="SUPFAM" id="SSF53474">
    <property type="entry name" value="alpha/beta-Hydrolases"/>
    <property type="match status" value="1"/>
</dbReference>
<dbReference type="InterPro" id="IPR029058">
    <property type="entry name" value="AB_hydrolase_fold"/>
</dbReference>